<evidence type="ECO:0000256" key="2">
    <source>
        <dbReference type="SAM" id="SignalP"/>
    </source>
</evidence>
<dbReference type="EMBL" id="CP150886">
    <property type="protein sequence ID" value="WZB88317.1"/>
    <property type="molecule type" value="Genomic_DNA"/>
</dbReference>
<keyword evidence="2" id="KW-0732">Signal</keyword>
<feature type="region of interest" description="Disordered" evidence="1">
    <location>
        <begin position="65"/>
        <end position="138"/>
    </location>
</feature>
<dbReference type="SUPFAM" id="SSF58113">
    <property type="entry name" value="Apolipoprotein A-I"/>
    <property type="match status" value="1"/>
</dbReference>
<reference evidence="3 4" key="1">
    <citation type="submission" date="2024-04" db="EMBL/GenBank/DDBJ databases">
        <title>Okeanomitos corallinicola gen. &amp; sp. nov. (Nostocales, Cyanobacteria), a new toxic marine heterocyst-forming cyanobacterium from a coral reef.</title>
        <authorList>
            <person name="Li H."/>
            <person name="Li R."/>
            <person name="Kang J."/>
            <person name="Hii K.S."/>
            <person name="Mohamed H.F."/>
            <person name="Xu X."/>
            <person name="Luo Z."/>
        </authorList>
    </citation>
    <scope>NUCLEOTIDE SEQUENCE [LARGE SCALE GENOMIC DNA]</scope>
    <source>
        <strain evidence="3 4">TIOX110</strain>
    </source>
</reference>
<sequence length="138" mass="15260">MKKVINWFQSLQLAKIIIVFLAATFMLSIQACDGSSVAKEAPKNAEMPKVVNNYSESKNLGEKLQDWGKDMGSSAEQLKEDVTQGTKESVENLQQNIKSTSQDLKKTVEQGTEDIGKNIQRQAEDAGKAINKTLRKAD</sequence>
<evidence type="ECO:0000256" key="1">
    <source>
        <dbReference type="SAM" id="MobiDB-lite"/>
    </source>
</evidence>
<accession>A0ABZ2UT78</accession>
<feature type="compositionally biased region" description="Polar residues" evidence="1">
    <location>
        <begin position="83"/>
        <end position="102"/>
    </location>
</feature>
<keyword evidence="4" id="KW-1185">Reference proteome</keyword>
<dbReference type="Proteomes" id="UP001483337">
    <property type="component" value="Chromosome"/>
</dbReference>
<proteinExistence type="predicted"/>
<dbReference type="PROSITE" id="PS51257">
    <property type="entry name" value="PROKAR_LIPOPROTEIN"/>
    <property type="match status" value="1"/>
</dbReference>
<evidence type="ECO:0000313" key="4">
    <source>
        <dbReference type="Proteomes" id="UP001483337"/>
    </source>
</evidence>
<dbReference type="Gene3D" id="1.20.120.20">
    <property type="entry name" value="Apolipoprotein"/>
    <property type="match status" value="1"/>
</dbReference>
<evidence type="ECO:0000313" key="3">
    <source>
        <dbReference type="EMBL" id="WZB88317.1"/>
    </source>
</evidence>
<name>A0ABZ2UT78_9CYAN</name>
<dbReference type="RefSeq" id="WP_353931225.1">
    <property type="nucleotide sequence ID" value="NZ_CP150886.1"/>
</dbReference>
<gene>
    <name evidence="3" type="ORF">WJM97_01035</name>
</gene>
<protein>
    <submittedName>
        <fullName evidence="3">Uncharacterized protein</fullName>
    </submittedName>
</protein>
<organism evidence="3 4">
    <name type="scientific">Okeanomitos corallinicola TIOX110</name>
    <dbReference type="NCBI Taxonomy" id="3133117"/>
    <lineage>
        <taxon>Bacteria</taxon>
        <taxon>Bacillati</taxon>
        <taxon>Cyanobacteriota</taxon>
        <taxon>Cyanophyceae</taxon>
        <taxon>Nostocales</taxon>
        <taxon>Aphanizomenonaceae</taxon>
        <taxon>Okeanomitos</taxon>
    </lineage>
</organism>
<feature type="chain" id="PRO_5047432301" evidence="2">
    <location>
        <begin position="32"/>
        <end position="138"/>
    </location>
</feature>
<feature type="signal peptide" evidence="2">
    <location>
        <begin position="1"/>
        <end position="31"/>
    </location>
</feature>